<comment type="caution">
    <text evidence="1">The sequence shown here is derived from an EMBL/GenBank/DDBJ whole genome shotgun (WGS) entry which is preliminary data.</text>
</comment>
<dbReference type="InterPro" id="IPR008914">
    <property type="entry name" value="PEBP"/>
</dbReference>
<reference evidence="1 2" key="1">
    <citation type="journal article" date="2016" name="Nat. Commun.">
        <title>Thousands of microbial genomes shed light on interconnected biogeochemical processes in an aquifer system.</title>
        <authorList>
            <person name="Anantharaman K."/>
            <person name="Brown C.T."/>
            <person name="Hug L.A."/>
            <person name="Sharon I."/>
            <person name="Castelle C.J."/>
            <person name="Probst A.J."/>
            <person name="Thomas B.C."/>
            <person name="Singh A."/>
            <person name="Wilkins M.J."/>
            <person name="Karaoz U."/>
            <person name="Brodie E.L."/>
            <person name="Williams K.H."/>
            <person name="Hubbard S.S."/>
            <person name="Banfield J.F."/>
        </authorList>
    </citation>
    <scope>NUCLEOTIDE SEQUENCE [LARGE SCALE GENOMIC DNA]</scope>
</reference>
<name>A0A1F4Q3R6_UNCSA</name>
<dbReference type="EMBL" id="METM01000007">
    <property type="protein sequence ID" value="OGB90601.1"/>
    <property type="molecule type" value="Genomic_DNA"/>
</dbReference>
<dbReference type="AlphaFoldDB" id="A0A1F4Q3R6"/>
<dbReference type="Pfam" id="PF01161">
    <property type="entry name" value="PBP"/>
    <property type="match status" value="1"/>
</dbReference>
<dbReference type="CDD" id="cd00865">
    <property type="entry name" value="PEBP_bact_arch"/>
    <property type="match status" value="1"/>
</dbReference>
<organism evidence="1 2">
    <name type="scientific">candidate division WOR-1 bacterium RIFCSPHIGHO2_01_FULL_53_15</name>
    <dbReference type="NCBI Taxonomy" id="1802564"/>
    <lineage>
        <taxon>Bacteria</taxon>
        <taxon>Bacillati</taxon>
        <taxon>Saganbacteria</taxon>
    </lineage>
</organism>
<protein>
    <recommendedName>
        <fullName evidence="3">Phosphatidylethanolamine-binding protein</fullName>
    </recommendedName>
</protein>
<dbReference type="InterPro" id="IPR005247">
    <property type="entry name" value="YbhB_YbcL/LppC-like"/>
</dbReference>
<dbReference type="PANTHER" id="PTHR30289:SF1">
    <property type="entry name" value="PEBP (PHOSPHATIDYLETHANOLAMINE-BINDING PROTEIN) FAMILY PROTEIN"/>
    <property type="match status" value="1"/>
</dbReference>
<evidence type="ECO:0008006" key="3">
    <source>
        <dbReference type="Google" id="ProtNLM"/>
    </source>
</evidence>
<dbReference type="InterPro" id="IPR036610">
    <property type="entry name" value="PEBP-like_sf"/>
</dbReference>
<sequence>MSLKSPAFKDQAFIPVKYSGEGRAVNPPLIFENVPANAKSLVLIVDDPDAPGGNWDHWLVFNISPAVKEIKEGEVPAGARLGRNDFGQLEYGGPNPPPGKPHRYCFKLYALDAALALKEGAGKKEIERAMTGRILGQARLVGLFKR</sequence>
<evidence type="ECO:0000313" key="1">
    <source>
        <dbReference type="EMBL" id="OGB90601.1"/>
    </source>
</evidence>
<dbReference type="NCBIfam" id="TIGR00481">
    <property type="entry name" value="YbhB/YbcL family Raf kinase inhibitor-like protein"/>
    <property type="match status" value="1"/>
</dbReference>
<dbReference type="SUPFAM" id="SSF49777">
    <property type="entry name" value="PEBP-like"/>
    <property type="match status" value="1"/>
</dbReference>
<dbReference type="PANTHER" id="PTHR30289">
    <property type="entry name" value="UNCHARACTERIZED PROTEIN YBCL-RELATED"/>
    <property type="match status" value="1"/>
</dbReference>
<dbReference type="Proteomes" id="UP000178724">
    <property type="component" value="Unassembled WGS sequence"/>
</dbReference>
<accession>A0A1F4Q3R6</accession>
<gene>
    <name evidence="1" type="ORF">A2625_03565</name>
</gene>
<dbReference type="Gene3D" id="3.90.280.10">
    <property type="entry name" value="PEBP-like"/>
    <property type="match status" value="1"/>
</dbReference>
<proteinExistence type="predicted"/>
<evidence type="ECO:0000313" key="2">
    <source>
        <dbReference type="Proteomes" id="UP000178724"/>
    </source>
</evidence>